<feature type="transmembrane region" description="Helical" evidence="1">
    <location>
        <begin position="141"/>
        <end position="162"/>
    </location>
</feature>
<keyword evidence="1" id="KW-0472">Membrane</keyword>
<evidence type="ECO:0008006" key="4">
    <source>
        <dbReference type="Google" id="ProtNLM"/>
    </source>
</evidence>
<dbReference type="AlphaFoldDB" id="A0A918NG90"/>
<dbReference type="EMBL" id="BMXR01000012">
    <property type="protein sequence ID" value="GGX68299.1"/>
    <property type="molecule type" value="Genomic_DNA"/>
</dbReference>
<feature type="transmembrane region" description="Helical" evidence="1">
    <location>
        <begin position="58"/>
        <end position="87"/>
    </location>
</feature>
<feature type="transmembrane region" description="Helical" evidence="1">
    <location>
        <begin position="108"/>
        <end position="129"/>
    </location>
</feature>
<protein>
    <recommendedName>
        <fullName evidence="4">Fluoroquinolone transport system permease protein</fullName>
    </recommendedName>
</protein>
<sequence>MNRTTRPLHLWRSLLRAEVQRLRDDAFLLLLLGLMPVVALVLHQLWPVLMDRWPDWPWSALAPFVSALLSLLTPLMMGLVLGFQCLAEREAGILAAIRLTPAGLTRALLVRLSGYAVAAGLLTPLVHQWLGLVPLGWPQALAIGVLALPLLPFATLLVLAFARSQVEGFAIMKATGGLVSIPLLLLALMPAPGYWLAAPLPTWWTLLGYVRLAEGHRIGWLWLLVGAACLLAVTTLFWVRLSRRSD</sequence>
<keyword evidence="3" id="KW-1185">Reference proteome</keyword>
<dbReference type="Proteomes" id="UP000626148">
    <property type="component" value="Unassembled WGS sequence"/>
</dbReference>
<organism evidence="2 3">
    <name type="scientific">Saccharospirillum salsuginis</name>
    <dbReference type="NCBI Taxonomy" id="418750"/>
    <lineage>
        <taxon>Bacteria</taxon>
        <taxon>Pseudomonadati</taxon>
        <taxon>Pseudomonadota</taxon>
        <taxon>Gammaproteobacteria</taxon>
        <taxon>Oceanospirillales</taxon>
        <taxon>Saccharospirillaceae</taxon>
        <taxon>Saccharospirillum</taxon>
    </lineage>
</organism>
<comment type="caution">
    <text evidence="2">The sequence shown here is derived from an EMBL/GenBank/DDBJ whole genome shotgun (WGS) entry which is preliminary data.</text>
</comment>
<accession>A0A918NG90</accession>
<proteinExistence type="predicted"/>
<dbReference type="RefSeq" id="WP_189612039.1">
    <property type="nucleotide sequence ID" value="NZ_BMXR01000012.1"/>
</dbReference>
<evidence type="ECO:0000256" key="1">
    <source>
        <dbReference type="SAM" id="Phobius"/>
    </source>
</evidence>
<name>A0A918NG90_9GAMM</name>
<feature type="transmembrane region" description="Helical" evidence="1">
    <location>
        <begin position="218"/>
        <end position="239"/>
    </location>
</feature>
<feature type="transmembrane region" description="Helical" evidence="1">
    <location>
        <begin position="174"/>
        <end position="198"/>
    </location>
</feature>
<keyword evidence="1" id="KW-1133">Transmembrane helix</keyword>
<evidence type="ECO:0000313" key="3">
    <source>
        <dbReference type="Proteomes" id="UP000626148"/>
    </source>
</evidence>
<reference evidence="2" key="1">
    <citation type="journal article" date="2014" name="Int. J. Syst. Evol. Microbiol.">
        <title>Complete genome sequence of Corynebacterium casei LMG S-19264T (=DSM 44701T), isolated from a smear-ripened cheese.</title>
        <authorList>
            <consortium name="US DOE Joint Genome Institute (JGI-PGF)"/>
            <person name="Walter F."/>
            <person name="Albersmeier A."/>
            <person name="Kalinowski J."/>
            <person name="Ruckert C."/>
        </authorList>
    </citation>
    <scope>NUCLEOTIDE SEQUENCE</scope>
    <source>
        <strain evidence="2">KCTC 22169</strain>
    </source>
</reference>
<keyword evidence="1" id="KW-0812">Transmembrane</keyword>
<reference evidence="2" key="2">
    <citation type="submission" date="2020-09" db="EMBL/GenBank/DDBJ databases">
        <authorList>
            <person name="Sun Q."/>
            <person name="Kim S."/>
        </authorList>
    </citation>
    <scope>NUCLEOTIDE SEQUENCE</scope>
    <source>
        <strain evidence="2">KCTC 22169</strain>
    </source>
</reference>
<feature type="transmembrane region" description="Helical" evidence="1">
    <location>
        <begin position="26"/>
        <end position="46"/>
    </location>
</feature>
<evidence type="ECO:0000313" key="2">
    <source>
        <dbReference type="EMBL" id="GGX68299.1"/>
    </source>
</evidence>
<gene>
    <name evidence="2" type="ORF">GCM10007392_39830</name>
</gene>